<keyword evidence="3" id="KW-1185">Reference proteome</keyword>
<evidence type="ECO:0000313" key="3">
    <source>
        <dbReference type="Proteomes" id="UP000198683"/>
    </source>
</evidence>
<name>A0A1G9JJK7_9ACTN</name>
<feature type="domain" description="BioF2-like acetyltransferase" evidence="1">
    <location>
        <begin position="179"/>
        <end position="323"/>
    </location>
</feature>
<protein>
    <submittedName>
        <fullName evidence="2">Acetyltransferase involved in cellulose biosynthesis, CelD/BcsL family</fullName>
    </submittedName>
</protein>
<sequence>MTSSTSRASHARLALRVVTKGEDLAALSAEWADLYARSSTATPFQSYGWLCSWWRVYGTPGRLRVFLARRDGRLVAAAPFRLERRMGCRVLTPVGGTQSDFTDIVVDDGEGDAGLCELRSGLLAQPGWDVIDVPEARPGAAILRLARLWGVRSWTMPSSTCLQLPGRPLEEVLDGLKPSRARKLRARLRKLDRMELSVTSVGADRAEHTMTELLRLHTLQWQDRPINVLHTQPRFREHLTRAAQSMVADGHAGLAEYRVGGRLMACDFSVVGKDFVGGYLYGCHPDLRAEADILMMLLRENLATAGRLGKRTVSMLRGDEEYKAKWECEVVPNQRVMLGRNLRAGAYAATTGMRATGRDVAKRRFPRLAQRITTWR</sequence>
<dbReference type="Proteomes" id="UP000198683">
    <property type="component" value="Unassembled WGS sequence"/>
</dbReference>
<dbReference type="InterPro" id="IPR016181">
    <property type="entry name" value="Acyl_CoA_acyltransferase"/>
</dbReference>
<reference evidence="2 3" key="1">
    <citation type="submission" date="2016-10" db="EMBL/GenBank/DDBJ databases">
        <authorList>
            <person name="de Groot N.N."/>
        </authorList>
    </citation>
    <scope>NUCLEOTIDE SEQUENCE [LARGE SCALE GENOMIC DNA]</scope>
    <source>
        <strain evidence="2 3">CGMCC 4.5681</strain>
    </source>
</reference>
<dbReference type="STRING" id="683260.SAMN05421874_12093"/>
<dbReference type="SUPFAM" id="SSF55729">
    <property type="entry name" value="Acyl-CoA N-acyltransferases (Nat)"/>
    <property type="match status" value="2"/>
</dbReference>
<keyword evidence="2" id="KW-0808">Transferase</keyword>
<dbReference type="RefSeq" id="WP_090770362.1">
    <property type="nucleotide sequence ID" value="NZ_FNFB01000020.1"/>
</dbReference>
<evidence type="ECO:0000259" key="1">
    <source>
        <dbReference type="Pfam" id="PF13480"/>
    </source>
</evidence>
<proteinExistence type="predicted"/>
<evidence type="ECO:0000313" key="2">
    <source>
        <dbReference type="EMBL" id="SDL37678.1"/>
    </source>
</evidence>
<dbReference type="OrthoDB" id="3452668at2"/>
<accession>A0A1G9JJK7</accession>
<dbReference type="Pfam" id="PF13480">
    <property type="entry name" value="Acetyltransf_6"/>
    <property type="match status" value="1"/>
</dbReference>
<dbReference type="EMBL" id="FNFB01000020">
    <property type="protein sequence ID" value="SDL37678.1"/>
    <property type="molecule type" value="Genomic_DNA"/>
</dbReference>
<dbReference type="AlphaFoldDB" id="A0A1G9JJK7"/>
<organism evidence="2 3">
    <name type="scientific">Nonomuraea maritima</name>
    <dbReference type="NCBI Taxonomy" id="683260"/>
    <lineage>
        <taxon>Bacteria</taxon>
        <taxon>Bacillati</taxon>
        <taxon>Actinomycetota</taxon>
        <taxon>Actinomycetes</taxon>
        <taxon>Streptosporangiales</taxon>
        <taxon>Streptosporangiaceae</taxon>
        <taxon>Nonomuraea</taxon>
    </lineage>
</organism>
<dbReference type="GO" id="GO:0016740">
    <property type="term" value="F:transferase activity"/>
    <property type="evidence" value="ECO:0007669"/>
    <property type="project" value="UniProtKB-KW"/>
</dbReference>
<dbReference type="InterPro" id="IPR038740">
    <property type="entry name" value="BioF2-like_GNAT_dom"/>
</dbReference>
<gene>
    <name evidence="2" type="ORF">SAMN05421874_12093</name>
</gene>